<keyword evidence="4" id="KW-1185">Reference proteome</keyword>
<dbReference type="SMART" id="SM00382">
    <property type="entry name" value="AAA"/>
    <property type="match status" value="1"/>
</dbReference>
<name>A0A931DE96_9MICC</name>
<comment type="caution">
    <text evidence="3">The sequence shown here is derived from an EMBL/GenBank/DDBJ whole genome shotgun (WGS) entry which is preliminary data.</text>
</comment>
<dbReference type="AlphaFoldDB" id="A0A931DE96"/>
<dbReference type="Pfam" id="PF13177">
    <property type="entry name" value="DNA_pol3_delta2"/>
    <property type="match status" value="1"/>
</dbReference>
<protein>
    <submittedName>
        <fullName evidence="3">DNA polymerase-3 subunit delta</fullName>
        <ecNumber evidence="3">2.7.7.7</ecNumber>
    </submittedName>
</protein>
<dbReference type="InterPro" id="IPR003593">
    <property type="entry name" value="AAA+_ATPase"/>
</dbReference>
<sequence length="389" mass="42314">MSVWDGLPGQDHAIAQLQRAVATANPAHAWLVTGPPGSGRSTAARAFAAALQCEVGTGCGVCKACLLVLASNHPDVSLVTTDNVTYAIDDVRQLITTAQARPSGGKWRVIIMEDADRMTERTTNVLLKAIEEPPAHTLWILCAPSPADVLVTIRSRCRPLGLRIPSRESVAQLLVERDGLTPEQADFAARVSQSHVGVARRLARSEEARTRRDRTVRLPLELRTVPDAVRAAGQIVELATSEANASAEDRAGEETAALRQSLGLGPDEQVPPKLRSQFKAVEETAKRRARRGVNDSLDRALIDLTTVYRDLLMIQLETGGDLVNEYLAEPLRQFATRTNPTATLKKIEHIRSARERIAANVTPLMAMEALMAALIPRSSEKPQHPVRST</sequence>
<gene>
    <name evidence="3" type="ORF">IW252_001960</name>
</gene>
<dbReference type="GO" id="GO:0006261">
    <property type="term" value="P:DNA-templated DNA replication"/>
    <property type="evidence" value="ECO:0007669"/>
    <property type="project" value="TreeGrafter"/>
</dbReference>
<dbReference type="Proteomes" id="UP000625033">
    <property type="component" value="Unassembled WGS sequence"/>
</dbReference>
<dbReference type="NCBIfam" id="NF005926">
    <property type="entry name" value="PRK07940.1"/>
    <property type="match status" value="1"/>
</dbReference>
<keyword evidence="3" id="KW-0548">Nucleotidyltransferase</keyword>
<dbReference type="Gene3D" id="3.40.50.300">
    <property type="entry name" value="P-loop containing nucleotide triphosphate hydrolases"/>
    <property type="match status" value="1"/>
</dbReference>
<dbReference type="GO" id="GO:0003887">
    <property type="term" value="F:DNA-directed DNA polymerase activity"/>
    <property type="evidence" value="ECO:0007669"/>
    <property type="project" value="UniProtKB-EC"/>
</dbReference>
<organism evidence="3 4">
    <name type="scientific">Zhihengliuella flava</name>
    <dbReference type="NCBI Taxonomy" id="1285193"/>
    <lineage>
        <taxon>Bacteria</taxon>
        <taxon>Bacillati</taxon>
        <taxon>Actinomycetota</taxon>
        <taxon>Actinomycetes</taxon>
        <taxon>Micrococcales</taxon>
        <taxon>Micrococcaceae</taxon>
        <taxon>Zhihengliuella</taxon>
    </lineage>
</organism>
<evidence type="ECO:0000259" key="2">
    <source>
        <dbReference type="SMART" id="SM00382"/>
    </source>
</evidence>
<evidence type="ECO:0000313" key="4">
    <source>
        <dbReference type="Proteomes" id="UP000625033"/>
    </source>
</evidence>
<dbReference type="InterPro" id="IPR004622">
    <property type="entry name" value="DNA_pol_HolB"/>
</dbReference>
<dbReference type="EC" id="2.7.7.7" evidence="3"/>
<evidence type="ECO:0000313" key="3">
    <source>
        <dbReference type="EMBL" id="MBG6085193.1"/>
    </source>
</evidence>
<dbReference type="PANTHER" id="PTHR11669">
    <property type="entry name" value="REPLICATION FACTOR C / DNA POLYMERASE III GAMMA-TAU SUBUNIT"/>
    <property type="match status" value="1"/>
</dbReference>
<dbReference type="InterPro" id="IPR027417">
    <property type="entry name" value="P-loop_NTPase"/>
</dbReference>
<dbReference type="SUPFAM" id="SSF52540">
    <property type="entry name" value="P-loop containing nucleoside triphosphate hydrolases"/>
    <property type="match status" value="1"/>
</dbReference>
<dbReference type="InterPro" id="IPR050238">
    <property type="entry name" value="DNA_Rep/Repair_Clamp_Loader"/>
</dbReference>
<accession>A0A931DE96</accession>
<proteinExistence type="predicted"/>
<dbReference type="PANTHER" id="PTHR11669:SF8">
    <property type="entry name" value="DNA POLYMERASE III SUBUNIT DELTA"/>
    <property type="match status" value="1"/>
</dbReference>
<reference evidence="3" key="1">
    <citation type="submission" date="2020-11" db="EMBL/GenBank/DDBJ databases">
        <title>Sequencing the genomes of 1000 actinobacteria strains.</title>
        <authorList>
            <person name="Klenk H.-P."/>
        </authorList>
    </citation>
    <scope>NUCLEOTIDE SEQUENCE</scope>
    <source>
        <strain evidence="3">DSM 26152</strain>
    </source>
</reference>
<dbReference type="GO" id="GO:0008408">
    <property type="term" value="F:3'-5' exonuclease activity"/>
    <property type="evidence" value="ECO:0007669"/>
    <property type="project" value="InterPro"/>
</dbReference>
<keyword evidence="3" id="KW-0808">Transferase</keyword>
<dbReference type="RefSeq" id="WP_196836404.1">
    <property type="nucleotide sequence ID" value="NZ_JADOTZ010000001.1"/>
</dbReference>
<dbReference type="NCBIfam" id="TIGR00678">
    <property type="entry name" value="holB"/>
    <property type="match status" value="1"/>
</dbReference>
<dbReference type="EMBL" id="JADOTZ010000001">
    <property type="protein sequence ID" value="MBG6085193.1"/>
    <property type="molecule type" value="Genomic_DNA"/>
</dbReference>
<feature type="domain" description="AAA+ ATPase" evidence="2">
    <location>
        <begin position="26"/>
        <end position="222"/>
    </location>
</feature>
<feature type="region of interest" description="Disordered" evidence="1">
    <location>
        <begin position="242"/>
        <end position="271"/>
    </location>
</feature>
<evidence type="ECO:0000256" key="1">
    <source>
        <dbReference type="SAM" id="MobiDB-lite"/>
    </source>
</evidence>